<name>A0A015W2C8_BACFG</name>
<dbReference type="EMBL" id="JGCY01000276">
    <property type="protein sequence ID" value="EXY74610.1"/>
    <property type="molecule type" value="Genomic_DNA"/>
</dbReference>
<dbReference type="AlphaFoldDB" id="A0A015W2C8"/>
<dbReference type="Gene3D" id="3.40.50.11970">
    <property type="match status" value="1"/>
</dbReference>
<sequence length="378" mass="42222">MKRMYYIGYMLCLLLAGCVVGEEADGLLEQRLSDRTLLVYMGGDNDLADETDEKLSALTEAWDRFPGHLLIYQDKKGADSTRLLEVCLDEQGEKVTKILAKYKQENSAGASVFARVVNEAMARYPSIDPGLIVFSHTSGWLPSGTAVVPAGITRSVIKDNHYEMSLQDFASAIPDGQFNFILFEGCFMAGLEVAYELKDKTQYIVGSSAEMLSPGFTPVYQQMFPLLYKKEADLPAVAAAYYDYYNSMEGDNRSATISVIQTSGLEMLKVQLRAAESRVERWEWIDRSGLQAFDRLSDGRHLFYDASAYIKRIGSVEESAAFDEALEQVIIYKAATENFMPESVGGFTIDEHCGMTLYIPDATVPTLLTERKKLKLMQ</sequence>
<dbReference type="Proteomes" id="UP000020529">
    <property type="component" value="Unassembled WGS sequence"/>
</dbReference>
<dbReference type="InterPro" id="IPR005077">
    <property type="entry name" value="Peptidase_C11"/>
</dbReference>
<evidence type="ECO:0000313" key="1">
    <source>
        <dbReference type="EMBL" id="EXY74610.1"/>
    </source>
</evidence>
<evidence type="ECO:0000313" key="2">
    <source>
        <dbReference type="Proteomes" id="UP000020529"/>
    </source>
</evidence>
<dbReference type="PROSITE" id="PS51257">
    <property type="entry name" value="PROKAR_LIPOPROTEIN"/>
    <property type="match status" value="1"/>
</dbReference>
<dbReference type="Pfam" id="PF03415">
    <property type="entry name" value="Peptidase_C11"/>
    <property type="match status" value="1"/>
</dbReference>
<comment type="caution">
    <text evidence="1">The sequence shown here is derived from an EMBL/GenBank/DDBJ whole genome shotgun (WGS) entry which is preliminary data.</text>
</comment>
<protein>
    <submittedName>
        <fullName evidence="1">Clostripain family protein</fullName>
    </submittedName>
</protein>
<reference evidence="1 2" key="1">
    <citation type="submission" date="2014-02" db="EMBL/GenBank/DDBJ databases">
        <authorList>
            <person name="Sears C."/>
            <person name="Carroll K."/>
            <person name="Sack B.R."/>
            <person name="Qadri F."/>
            <person name="Myers L.L."/>
            <person name="Chung G.-T."/>
            <person name="Escheverria P."/>
            <person name="Fraser C.M."/>
            <person name="Sadzewicz L."/>
            <person name="Shefchek K.A."/>
            <person name="Tallon L."/>
            <person name="Das S.P."/>
            <person name="Daugherty S."/>
            <person name="Mongodin E.F."/>
        </authorList>
    </citation>
    <scope>NUCLEOTIDE SEQUENCE [LARGE SCALE GENOMIC DNA]</scope>
    <source>
        <strain evidence="2">3988T(B)14</strain>
    </source>
</reference>
<proteinExistence type="predicted"/>
<dbReference type="PANTHER" id="PTHR37835">
    <property type="entry name" value="ALPHA-CLOSTRIPAIN"/>
    <property type="match status" value="1"/>
</dbReference>
<accession>A0A015W2C8</accession>
<organism evidence="1 2">
    <name type="scientific">Bacteroides fragilis str. 3988T(B)14</name>
    <dbReference type="NCBI Taxonomy" id="1339315"/>
    <lineage>
        <taxon>Bacteria</taxon>
        <taxon>Pseudomonadati</taxon>
        <taxon>Bacteroidota</taxon>
        <taxon>Bacteroidia</taxon>
        <taxon>Bacteroidales</taxon>
        <taxon>Bacteroidaceae</taxon>
        <taxon>Bacteroides</taxon>
    </lineage>
</organism>
<dbReference type="PANTHER" id="PTHR37835:SF1">
    <property type="entry name" value="ALPHA-CLOSTRIPAIN"/>
    <property type="match status" value="1"/>
</dbReference>
<gene>
    <name evidence="1" type="ORF">M124_1532</name>
</gene>
<dbReference type="RefSeq" id="WP_022347420.1">
    <property type="nucleotide sequence ID" value="NZ_JGCY01000276.1"/>
</dbReference>
<dbReference type="PATRIC" id="fig|1339315.3.peg.2303"/>